<accession>A0A561UJU4</accession>
<keyword evidence="2" id="KW-0472">Membrane</keyword>
<sequence length="362" mass="37121">MEENPRFDTAVERELGMLAECEAPPSTVSAARAVRQGRARIMRRRLTVLGTVVVIAATAGALTVLRPNAGAHSAGPLAGPATDTGSGSGSGSGAGSSAQPAPQPSLPQTGAPATGSDPLHPGLRFGWLPDGVATLTYRVDPQGASLLASASSATAGTALSFILSLYPQGSAPGDTEVAGVHVTLVAAPAVNGRPAYWLLDDKLNPAGTKELRWQLADGRWAELDGMGMPAGQEQQMSLRVAADVAPDAQPVPLPFRLAVPGGDTFSQLDFQRTLGTAGSDWSVRVVVSSQDGSTAVPTDITPDSVPARPTDVCVSDQGVHACVPRYDSGPDPLAALGGPDAWLHRFTLLGTDPSKWTTDVTG</sequence>
<name>A0A561UJU4_9ACTN</name>
<gene>
    <name evidence="3" type="ORF">FHX73_113452</name>
</gene>
<keyword evidence="2" id="KW-0812">Transmembrane</keyword>
<dbReference type="OrthoDB" id="5185175at2"/>
<proteinExistence type="predicted"/>
<dbReference type="RefSeq" id="WP_145905831.1">
    <property type="nucleotide sequence ID" value="NZ_BAAAMZ010000006.1"/>
</dbReference>
<keyword evidence="4" id="KW-1185">Reference proteome</keyword>
<evidence type="ECO:0000256" key="1">
    <source>
        <dbReference type="SAM" id="MobiDB-lite"/>
    </source>
</evidence>
<comment type="caution">
    <text evidence="3">The sequence shown here is derived from an EMBL/GenBank/DDBJ whole genome shotgun (WGS) entry which is preliminary data.</text>
</comment>
<feature type="region of interest" description="Disordered" evidence="1">
    <location>
        <begin position="75"/>
        <end position="122"/>
    </location>
</feature>
<dbReference type="Proteomes" id="UP000317940">
    <property type="component" value="Unassembled WGS sequence"/>
</dbReference>
<keyword evidence="2" id="KW-1133">Transmembrane helix</keyword>
<evidence type="ECO:0000313" key="4">
    <source>
        <dbReference type="Proteomes" id="UP000317940"/>
    </source>
</evidence>
<evidence type="ECO:0000313" key="3">
    <source>
        <dbReference type="EMBL" id="TWF99605.1"/>
    </source>
</evidence>
<feature type="transmembrane region" description="Helical" evidence="2">
    <location>
        <begin position="46"/>
        <end position="65"/>
    </location>
</feature>
<organism evidence="3 4">
    <name type="scientific">Kitasatospora viridis</name>
    <dbReference type="NCBI Taxonomy" id="281105"/>
    <lineage>
        <taxon>Bacteria</taxon>
        <taxon>Bacillati</taxon>
        <taxon>Actinomycetota</taxon>
        <taxon>Actinomycetes</taxon>
        <taxon>Kitasatosporales</taxon>
        <taxon>Streptomycetaceae</taxon>
        <taxon>Kitasatospora</taxon>
    </lineage>
</organism>
<reference evidence="3 4" key="1">
    <citation type="submission" date="2019-06" db="EMBL/GenBank/DDBJ databases">
        <title>Sequencing the genomes of 1000 actinobacteria strains.</title>
        <authorList>
            <person name="Klenk H.-P."/>
        </authorList>
    </citation>
    <scope>NUCLEOTIDE SEQUENCE [LARGE SCALE GENOMIC DNA]</scope>
    <source>
        <strain evidence="3 4">DSM 44826</strain>
    </source>
</reference>
<dbReference type="EMBL" id="VIWT01000001">
    <property type="protein sequence ID" value="TWF99605.1"/>
    <property type="molecule type" value="Genomic_DNA"/>
</dbReference>
<dbReference type="AlphaFoldDB" id="A0A561UJU4"/>
<evidence type="ECO:0000256" key="2">
    <source>
        <dbReference type="SAM" id="Phobius"/>
    </source>
</evidence>
<protein>
    <submittedName>
        <fullName evidence="3">Uncharacterized protein</fullName>
    </submittedName>
</protein>